<dbReference type="PIRSF" id="PIRSF002744">
    <property type="entry name" value="Pur-cyt_permease"/>
    <property type="match status" value="1"/>
</dbReference>
<dbReference type="GO" id="GO:0015209">
    <property type="term" value="F:cytosine transmembrane transporter activity"/>
    <property type="evidence" value="ECO:0007669"/>
    <property type="project" value="InterPro"/>
</dbReference>
<dbReference type="AlphaFoldDB" id="A0A1M5CDX7"/>
<evidence type="ECO:0000313" key="9">
    <source>
        <dbReference type="EMBL" id="SHF52911.1"/>
    </source>
</evidence>
<keyword evidence="3 7" id="KW-0813">Transport</keyword>
<reference evidence="10" key="1">
    <citation type="submission" date="2016-11" db="EMBL/GenBank/DDBJ databases">
        <authorList>
            <person name="Varghese N."/>
            <person name="Submissions S."/>
        </authorList>
    </citation>
    <scope>NUCLEOTIDE SEQUENCE [LARGE SCALE GENOMIC DNA]</scope>
    <source>
        <strain evidence="10">DSM 9756</strain>
    </source>
</reference>
<feature type="transmembrane region" description="Helical" evidence="8">
    <location>
        <begin position="84"/>
        <end position="104"/>
    </location>
</feature>
<comment type="subcellular location">
    <subcellularLocation>
        <location evidence="1">Membrane</location>
        <topology evidence="1">Multi-pass membrane protein</topology>
    </subcellularLocation>
</comment>
<keyword evidence="5 8" id="KW-1133">Transmembrane helix</keyword>
<proteinExistence type="inferred from homology"/>
<evidence type="ECO:0000256" key="5">
    <source>
        <dbReference type="ARBA" id="ARBA00022989"/>
    </source>
</evidence>
<dbReference type="CDD" id="cd11484">
    <property type="entry name" value="SLC-NCS1sbd_CobB-like"/>
    <property type="match status" value="1"/>
</dbReference>
<evidence type="ECO:0000256" key="6">
    <source>
        <dbReference type="ARBA" id="ARBA00023136"/>
    </source>
</evidence>
<dbReference type="Proteomes" id="UP000184076">
    <property type="component" value="Unassembled WGS sequence"/>
</dbReference>
<feature type="transmembrane region" description="Helical" evidence="8">
    <location>
        <begin position="262"/>
        <end position="280"/>
    </location>
</feature>
<keyword evidence="4 8" id="KW-0812">Transmembrane</keyword>
<feature type="transmembrane region" description="Helical" evidence="8">
    <location>
        <begin position="187"/>
        <end position="206"/>
    </location>
</feature>
<keyword evidence="6 7" id="KW-0472">Membrane</keyword>
<dbReference type="GO" id="GO:0005886">
    <property type="term" value="C:plasma membrane"/>
    <property type="evidence" value="ECO:0007669"/>
    <property type="project" value="TreeGrafter"/>
</dbReference>
<dbReference type="Gene3D" id="1.10.4160.10">
    <property type="entry name" value="Hydantoin permease"/>
    <property type="match status" value="1"/>
</dbReference>
<dbReference type="Pfam" id="PF02133">
    <property type="entry name" value="Transp_cyt_pur"/>
    <property type="match status" value="1"/>
</dbReference>
<dbReference type="STRING" id="1121391.SAMN02745206_02167"/>
<dbReference type="RefSeq" id="WP_073039211.1">
    <property type="nucleotide sequence ID" value="NZ_FQVB01000020.1"/>
</dbReference>
<comment type="similarity">
    <text evidence="2 7">Belongs to the purine-cytosine permease (2.A.39) family.</text>
</comment>
<protein>
    <submittedName>
        <fullName evidence="9">Putative hydroxymethylpyrimidine transporter CytX</fullName>
    </submittedName>
</protein>
<dbReference type="PANTHER" id="PTHR30569:SF0">
    <property type="entry name" value="CYTOSINE PERMEASE"/>
    <property type="match status" value="1"/>
</dbReference>
<dbReference type="OrthoDB" id="5444231at2"/>
<feature type="transmembrane region" description="Helical" evidence="8">
    <location>
        <begin position="116"/>
        <end position="139"/>
    </location>
</feature>
<dbReference type="InterPro" id="IPR012732">
    <property type="entry name" value="Thia_CytX"/>
</dbReference>
<feature type="transmembrane region" description="Helical" evidence="8">
    <location>
        <begin position="12"/>
        <end position="34"/>
    </location>
</feature>
<dbReference type="EMBL" id="FQVB01000020">
    <property type="protein sequence ID" value="SHF52911.1"/>
    <property type="molecule type" value="Genomic_DNA"/>
</dbReference>
<organism evidence="9 10">
    <name type="scientific">Desulfacinum infernum DSM 9756</name>
    <dbReference type="NCBI Taxonomy" id="1121391"/>
    <lineage>
        <taxon>Bacteria</taxon>
        <taxon>Pseudomonadati</taxon>
        <taxon>Thermodesulfobacteriota</taxon>
        <taxon>Syntrophobacteria</taxon>
        <taxon>Syntrophobacterales</taxon>
        <taxon>Syntrophobacteraceae</taxon>
        <taxon>Desulfacinum</taxon>
    </lineage>
</organism>
<dbReference type="InterPro" id="IPR026030">
    <property type="entry name" value="Pur-cyt_permease_Fcy2/21/22"/>
</dbReference>
<evidence type="ECO:0000256" key="8">
    <source>
        <dbReference type="SAM" id="Phobius"/>
    </source>
</evidence>
<dbReference type="InterPro" id="IPR001248">
    <property type="entry name" value="Pur-cyt_permease"/>
</dbReference>
<dbReference type="NCBIfam" id="TIGR02358">
    <property type="entry name" value="thia_cytX"/>
    <property type="match status" value="1"/>
</dbReference>
<keyword evidence="10" id="KW-1185">Reference proteome</keyword>
<sequence>MQSLERKMGGLDYFLLWAGAGVSLAEIWAGGLVVPLGLAAGLLAVLVGHAVGNTFLALGGVIGSREGIPTMVGLRPSFGVRGSYLPSLLNIVQLVGWTAVMLLICGEAAHNLVRETLAFSSPGLWIVVSGIVTTLWALGGQRHWKWLHSVSVTGLLVLCGIMTWVVLAKYPMKDLLAIPARPSEMALMVGLDLVIAMPISWLPLVSDYSRFSTRTGPCFWGTWWGYFVVSSWMYVLGLLAALATGAQDPSGIVLELMAQMGWVVPALMVVVFSTFTTTFLDIYSTAVSALNVAPRLGEKRGIVLGGLFGTLLALVFPVTQYEYFLLFIGSLFCPIFGVVLTDYFVVRRMRYQASELEGRGDYWYVGGVNPRAVAAWAVGFSIYQWALRAAWPVGSSLPGLLGAGIVYWFLSRLGPRSVPHPQA</sequence>
<evidence type="ECO:0000313" key="10">
    <source>
        <dbReference type="Proteomes" id="UP000184076"/>
    </source>
</evidence>
<feature type="transmembrane region" description="Helical" evidence="8">
    <location>
        <begin position="218"/>
        <end position="242"/>
    </location>
</feature>
<feature type="transmembrane region" description="Helical" evidence="8">
    <location>
        <begin position="389"/>
        <end position="410"/>
    </location>
</feature>
<gene>
    <name evidence="9" type="ORF">SAMN02745206_02167</name>
</gene>
<evidence type="ECO:0000256" key="7">
    <source>
        <dbReference type="PIRNR" id="PIRNR002744"/>
    </source>
</evidence>
<dbReference type="PANTHER" id="PTHR30569">
    <property type="entry name" value="CYTOSINE TRANSPORTER CODB"/>
    <property type="match status" value="1"/>
</dbReference>
<evidence type="ECO:0000256" key="2">
    <source>
        <dbReference type="ARBA" id="ARBA00008974"/>
    </source>
</evidence>
<feature type="transmembrane region" description="Helical" evidence="8">
    <location>
        <begin position="146"/>
        <end position="167"/>
    </location>
</feature>
<feature type="transmembrane region" description="Helical" evidence="8">
    <location>
        <begin position="324"/>
        <end position="346"/>
    </location>
</feature>
<feature type="transmembrane region" description="Helical" evidence="8">
    <location>
        <begin position="40"/>
        <end position="63"/>
    </location>
</feature>
<feature type="transmembrane region" description="Helical" evidence="8">
    <location>
        <begin position="301"/>
        <end position="318"/>
    </location>
</feature>
<evidence type="ECO:0000256" key="3">
    <source>
        <dbReference type="ARBA" id="ARBA00022448"/>
    </source>
</evidence>
<accession>A0A1M5CDX7</accession>
<evidence type="ECO:0000256" key="4">
    <source>
        <dbReference type="ARBA" id="ARBA00022692"/>
    </source>
</evidence>
<evidence type="ECO:0000256" key="1">
    <source>
        <dbReference type="ARBA" id="ARBA00004141"/>
    </source>
</evidence>
<name>A0A1M5CDX7_9BACT</name>
<dbReference type="InterPro" id="IPR030191">
    <property type="entry name" value="CodB"/>
</dbReference>